<dbReference type="AlphaFoldDB" id="A0AAD9M8A4"/>
<dbReference type="SUPFAM" id="SSF53383">
    <property type="entry name" value="PLP-dependent transferases"/>
    <property type="match status" value="1"/>
</dbReference>
<dbReference type="Pfam" id="PF00202">
    <property type="entry name" value="Aminotran_3"/>
    <property type="match status" value="2"/>
</dbReference>
<dbReference type="InterPro" id="IPR015424">
    <property type="entry name" value="PyrdxlP-dep_Trfase"/>
</dbReference>
<evidence type="ECO:0008006" key="6">
    <source>
        <dbReference type="Google" id="ProtNLM"/>
    </source>
</evidence>
<dbReference type="Pfam" id="PF13500">
    <property type="entry name" value="AAA_26"/>
    <property type="match status" value="1"/>
</dbReference>
<evidence type="ECO:0000256" key="3">
    <source>
        <dbReference type="ARBA" id="ARBA00022679"/>
    </source>
</evidence>
<comment type="subcellular location">
    <subcellularLocation>
        <location evidence="1">Mitochondrion</location>
    </subcellularLocation>
</comment>
<protein>
    <recommendedName>
        <fullName evidence="6">Dethiobiotin synthase</fullName>
    </recommendedName>
</protein>
<dbReference type="PROSITE" id="PS00600">
    <property type="entry name" value="AA_TRANSFER_CLASS_3"/>
    <property type="match status" value="1"/>
</dbReference>
<dbReference type="Gene3D" id="3.40.640.10">
    <property type="entry name" value="Type I PLP-dependent aspartate aminotransferase-like (Major domain)"/>
    <property type="match status" value="1"/>
</dbReference>
<dbReference type="GO" id="GO:0005739">
    <property type="term" value="C:mitochondrion"/>
    <property type="evidence" value="ECO:0007669"/>
    <property type="project" value="UniProtKB-SubCell"/>
</dbReference>
<dbReference type="Gene3D" id="3.40.50.300">
    <property type="entry name" value="P-loop containing nucleotide triphosphate hydrolases"/>
    <property type="match status" value="1"/>
</dbReference>
<dbReference type="GO" id="GO:0030170">
    <property type="term" value="F:pyridoxal phosphate binding"/>
    <property type="evidence" value="ECO:0007669"/>
    <property type="project" value="InterPro"/>
</dbReference>
<evidence type="ECO:0000256" key="2">
    <source>
        <dbReference type="ARBA" id="ARBA00022576"/>
    </source>
</evidence>
<dbReference type="InterPro" id="IPR015421">
    <property type="entry name" value="PyrdxlP-dep_Trfase_major"/>
</dbReference>
<keyword evidence="3" id="KW-0808">Transferase</keyword>
<proteinExistence type="inferred from homology"/>
<dbReference type="EMBL" id="JAQQPM010000002">
    <property type="protein sequence ID" value="KAK2068054.1"/>
    <property type="molecule type" value="Genomic_DNA"/>
</dbReference>
<dbReference type="GO" id="GO:0009102">
    <property type="term" value="P:biotin biosynthetic process"/>
    <property type="evidence" value="ECO:0007669"/>
    <property type="project" value="InterPro"/>
</dbReference>
<dbReference type="SUPFAM" id="SSF52540">
    <property type="entry name" value="P-loop containing nucleoside triphosphate hydrolases"/>
    <property type="match status" value="1"/>
</dbReference>
<dbReference type="CDD" id="cd03109">
    <property type="entry name" value="DTBS"/>
    <property type="match status" value="1"/>
</dbReference>
<dbReference type="InterPro" id="IPR027417">
    <property type="entry name" value="P-loop_NTPase"/>
</dbReference>
<dbReference type="Proteomes" id="UP001217918">
    <property type="component" value="Unassembled WGS sequence"/>
</dbReference>
<dbReference type="HAMAP" id="MF_00336">
    <property type="entry name" value="BioD"/>
    <property type="match status" value="1"/>
</dbReference>
<name>A0AAD9M8A4_9PEZI</name>
<dbReference type="InterPro" id="IPR005814">
    <property type="entry name" value="Aminotrans_3"/>
</dbReference>
<dbReference type="InterPro" id="IPR049704">
    <property type="entry name" value="Aminotrans_3_PPA_site"/>
</dbReference>
<evidence type="ECO:0000256" key="1">
    <source>
        <dbReference type="ARBA" id="ARBA00004173"/>
    </source>
</evidence>
<dbReference type="InterPro" id="IPR004472">
    <property type="entry name" value="DTB_synth_BioD"/>
</dbReference>
<accession>A0AAD9M8A4</accession>
<dbReference type="GO" id="GO:0000287">
    <property type="term" value="F:magnesium ion binding"/>
    <property type="evidence" value="ECO:0007669"/>
    <property type="project" value="InterPro"/>
</dbReference>
<comment type="caution">
    <text evidence="4">The sequence shown here is derived from an EMBL/GenBank/DDBJ whole genome shotgun (WGS) entry which is preliminary data.</text>
</comment>
<dbReference type="GO" id="GO:0005524">
    <property type="term" value="F:ATP binding"/>
    <property type="evidence" value="ECO:0007669"/>
    <property type="project" value="InterPro"/>
</dbReference>
<dbReference type="GO" id="GO:0004141">
    <property type="term" value="F:dethiobiotin synthase activity"/>
    <property type="evidence" value="ECO:0007669"/>
    <property type="project" value="InterPro"/>
</dbReference>
<gene>
    <name evidence="4" type="ORF">P8C59_002726</name>
</gene>
<sequence length="807" mass="85658">MAPAGSLLFRHLRIYQVYGANTDVGKTIFTTILATAASKPPGASAHYLKPVSTGPPDEADARHMAAHCAGVSSSTTLFQYDEPVSPHLAAARAPGRPASDDAAVLGRVAAHCTDLAAQLSAPGPAWLFVETAGGVHSPAPSGTPQADLYAPLRLPVVLVGDAKLGGIATTLAALEALKLRGYDVAAVLMFRNDVYANHEYLRGYLRDKFPGADTPLVAIPPPPTRRERAAEDRSSMQRYYQQMTVGSHGDSGGAVPSLLQHLDRTHTERIAALEALPGQAHETIWYPFTQQKTLTAGAITAIDSAHGHFFQTFGRAGPPPAADPALLRPCFDGSASWWTQGLGHGSPALALAAAHAAGRYGHVLFPGMAHQPAVDLARGLVRRMHAHGNTRLRRVFFSDNGSTGVEVALKMALRATRLRCGDAGGELGVLALRGGYHGDTLGAMDCAEPGAFNEKVEWYRGRGVWLDYPTVRCAQGRWTVTVPPDVGDGQTHTAVFDGMAAIFDLDTRKQSQAGVRMVHVYEKYMETTIREQTAKGHRLGALLIEPVVLGAGGMRLVDPLFQHTLVNLVRRSPRLFGVSETSAPPPTSWSGLPVIFDEVFTGLYRLGHFTSSSLIAAQPDISVHAKLLTGGLVPLCVTLASEAIFATFARTEDKTDALLHGHSYTAHPVGCAVAVEALGSMDRLAAKGGAWDVFRAAWSADADTAGTTPPVWSVWPRHLVAELSRRPAVAGVWALGSVLALHLRVADGGAEGYASTAAARLRDALAAGEEGWAVHSRVLGNVLYLMGSQTITADEIKLVGDLVIKVL</sequence>
<evidence type="ECO:0000313" key="4">
    <source>
        <dbReference type="EMBL" id="KAK2068054.1"/>
    </source>
</evidence>
<organism evidence="4 5">
    <name type="scientific">Phyllachora maydis</name>
    <dbReference type="NCBI Taxonomy" id="1825666"/>
    <lineage>
        <taxon>Eukaryota</taxon>
        <taxon>Fungi</taxon>
        <taxon>Dikarya</taxon>
        <taxon>Ascomycota</taxon>
        <taxon>Pezizomycotina</taxon>
        <taxon>Sordariomycetes</taxon>
        <taxon>Sordariomycetidae</taxon>
        <taxon>Phyllachorales</taxon>
        <taxon>Phyllachoraceae</taxon>
        <taxon>Phyllachora</taxon>
    </lineage>
</organism>
<dbReference type="GO" id="GO:0004015">
    <property type="term" value="F:adenosylmethionine-8-amino-7-oxononanoate transaminase activity"/>
    <property type="evidence" value="ECO:0007669"/>
    <property type="project" value="TreeGrafter"/>
</dbReference>
<keyword evidence="2" id="KW-0032">Aminotransferase</keyword>
<evidence type="ECO:0000313" key="5">
    <source>
        <dbReference type="Proteomes" id="UP001217918"/>
    </source>
</evidence>
<reference evidence="4" key="1">
    <citation type="journal article" date="2023" name="Mol. Plant Microbe Interact.">
        <title>Elucidating the Obligate Nature and Biological Capacity of an Invasive Fungal Corn Pathogen.</title>
        <authorList>
            <person name="MacCready J.S."/>
            <person name="Roggenkamp E.M."/>
            <person name="Gdanetz K."/>
            <person name="Chilvers M.I."/>
        </authorList>
    </citation>
    <scope>NUCLEOTIDE SEQUENCE</scope>
    <source>
        <strain evidence="4">PM02</strain>
    </source>
</reference>
<dbReference type="PANTHER" id="PTHR42684:SF3">
    <property type="entry name" value="ADENOSYLMETHIONINE-8-AMINO-7-OXONONANOATE AMINOTRANSFERASE"/>
    <property type="match status" value="1"/>
</dbReference>
<keyword evidence="5" id="KW-1185">Reference proteome</keyword>
<dbReference type="PANTHER" id="PTHR42684">
    <property type="entry name" value="ADENOSYLMETHIONINE-8-AMINO-7-OXONONANOATE AMINOTRANSFERASE"/>
    <property type="match status" value="1"/>
</dbReference>